<evidence type="ECO:0000313" key="2">
    <source>
        <dbReference type="EMBL" id="TCO62249.1"/>
    </source>
</evidence>
<organism evidence="2 3">
    <name type="scientific">Actinocrispum wychmicini</name>
    <dbReference type="NCBI Taxonomy" id="1213861"/>
    <lineage>
        <taxon>Bacteria</taxon>
        <taxon>Bacillati</taxon>
        <taxon>Actinomycetota</taxon>
        <taxon>Actinomycetes</taxon>
        <taxon>Pseudonocardiales</taxon>
        <taxon>Pseudonocardiaceae</taxon>
        <taxon>Actinocrispum</taxon>
    </lineage>
</organism>
<reference evidence="2 3" key="1">
    <citation type="submission" date="2019-03" db="EMBL/GenBank/DDBJ databases">
        <title>Genomic Encyclopedia of Type Strains, Phase IV (KMG-IV): sequencing the most valuable type-strain genomes for metagenomic binning, comparative biology and taxonomic classification.</title>
        <authorList>
            <person name="Goeker M."/>
        </authorList>
    </citation>
    <scope>NUCLEOTIDE SEQUENCE [LARGE SCALE GENOMIC DNA]</scope>
    <source>
        <strain evidence="2 3">DSM 45934</strain>
    </source>
</reference>
<dbReference type="InterPro" id="IPR024344">
    <property type="entry name" value="MDMPI_metal-binding"/>
</dbReference>
<sequence length="238" mass="26221">MIVDERRRVADVLADLTAEQFQRRSLCAKWTVHDVAAHLITYLRFGQAKLYIGIVATAADFDRINVWLTRREARRPSQEIVEVLRRRARSGVTIPRSGFDPVLADLLLHDLDIRVPLGIPRATPEERLWVAFHHLTARPSPGFTMGSRLTGLRVTATDTGWTHGDGAPVRGRAEALLLAIGGRAVAFDELAGDGVPLLRARVTTPPPKAGPLRRLTVPLGVLLNPAPPERRSREATPA</sequence>
<proteinExistence type="predicted"/>
<accession>A0A4R2JYC2</accession>
<dbReference type="GO" id="GO:0046872">
    <property type="term" value="F:metal ion binding"/>
    <property type="evidence" value="ECO:0007669"/>
    <property type="project" value="InterPro"/>
</dbReference>
<protein>
    <submittedName>
        <fullName evidence="2">Uncharacterized protein (TIGR03083 family)</fullName>
    </submittedName>
</protein>
<dbReference type="Pfam" id="PF11716">
    <property type="entry name" value="MDMPI_N"/>
    <property type="match status" value="1"/>
</dbReference>
<name>A0A4R2JYC2_9PSEU</name>
<dbReference type="SUPFAM" id="SSF109854">
    <property type="entry name" value="DinB/YfiT-like putative metalloenzymes"/>
    <property type="match status" value="1"/>
</dbReference>
<dbReference type="InterPro" id="IPR034660">
    <property type="entry name" value="DinB/YfiT-like"/>
</dbReference>
<dbReference type="InterPro" id="IPR017517">
    <property type="entry name" value="Maleyloyr_isom"/>
</dbReference>
<dbReference type="Gene3D" id="1.20.120.450">
    <property type="entry name" value="dinb family like domain"/>
    <property type="match status" value="1"/>
</dbReference>
<keyword evidence="3" id="KW-1185">Reference proteome</keyword>
<evidence type="ECO:0000313" key="3">
    <source>
        <dbReference type="Proteomes" id="UP000295680"/>
    </source>
</evidence>
<comment type="caution">
    <text evidence="2">The sequence shown here is derived from an EMBL/GenBank/DDBJ whole genome shotgun (WGS) entry which is preliminary data.</text>
</comment>
<dbReference type="Proteomes" id="UP000295680">
    <property type="component" value="Unassembled WGS sequence"/>
</dbReference>
<evidence type="ECO:0000259" key="1">
    <source>
        <dbReference type="Pfam" id="PF11716"/>
    </source>
</evidence>
<gene>
    <name evidence="2" type="ORF">EV192_102386</name>
</gene>
<dbReference type="EMBL" id="SLWS01000002">
    <property type="protein sequence ID" value="TCO62249.1"/>
    <property type="molecule type" value="Genomic_DNA"/>
</dbReference>
<feature type="domain" description="Mycothiol-dependent maleylpyruvate isomerase metal-binding" evidence="1">
    <location>
        <begin position="4"/>
        <end position="83"/>
    </location>
</feature>
<dbReference type="NCBIfam" id="TIGR03083">
    <property type="entry name" value="maleylpyruvate isomerase family mycothiol-dependent enzyme"/>
    <property type="match status" value="1"/>
</dbReference>
<dbReference type="AlphaFoldDB" id="A0A4R2JYC2"/>